<organism evidence="1 2">
    <name type="scientific">Cylindrotheca closterium</name>
    <dbReference type="NCBI Taxonomy" id="2856"/>
    <lineage>
        <taxon>Eukaryota</taxon>
        <taxon>Sar</taxon>
        <taxon>Stramenopiles</taxon>
        <taxon>Ochrophyta</taxon>
        <taxon>Bacillariophyta</taxon>
        <taxon>Bacillariophyceae</taxon>
        <taxon>Bacillariophycidae</taxon>
        <taxon>Bacillariales</taxon>
        <taxon>Bacillariaceae</taxon>
        <taxon>Cylindrotheca</taxon>
    </lineage>
</organism>
<accession>A0AAD2G912</accession>
<keyword evidence="2" id="KW-1185">Reference proteome</keyword>
<dbReference type="Gene3D" id="3.80.10.10">
    <property type="entry name" value="Ribonuclease Inhibitor"/>
    <property type="match status" value="1"/>
</dbReference>
<gene>
    <name evidence="1" type="ORF">CYCCA115_LOCUS20567</name>
</gene>
<dbReference type="InterPro" id="IPR032675">
    <property type="entry name" value="LRR_dom_sf"/>
</dbReference>
<sequence length="329" mass="37218">MVLTMSTSLAILQIAETCRFEHGAGLKVMKGVERNKSLNKLIISESNLSMVAMSSILRAVSDGEVPKLVTLDVKLKPRSDCIQLLTRLMCSDTCHLEDLKIDEDDYDISSMFRTDGIPTGTVNRMLEKLEICFGRFDDSYLASLLPMMPNLLDLDLKSCNLSDISPIVNHLCHPSTAIRTIELCDADEDIGLDQVEYFASHLRDMQSLTDVYIGLSFRGDDENDGLERFQNILRIFSSCWNLETFEFYGLSDTLEKLVKESNLNLTFAINGGWRRELCYNQHYRESSAPPPKLLPLIIARALRNTTVRSLRADVVLSLLRERIGDIIRN</sequence>
<dbReference type="EMBL" id="CAKOGP040002180">
    <property type="protein sequence ID" value="CAJ1964307.1"/>
    <property type="molecule type" value="Genomic_DNA"/>
</dbReference>
<name>A0AAD2G912_9STRA</name>
<protein>
    <submittedName>
        <fullName evidence="1">Uncharacterized protein</fullName>
    </submittedName>
</protein>
<reference evidence="1" key="1">
    <citation type="submission" date="2023-08" db="EMBL/GenBank/DDBJ databases">
        <authorList>
            <person name="Audoor S."/>
            <person name="Bilcke G."/>
        </authorList>
    </citation>
    <scope>NUCLEOTIDE SEQUENCE</scope>
</reference>
<dbReference type="Proteomes" id="UP001295423">
    <property type="component" value="Unassembled WGS sequence"/>
</dbReference>
<evidence type="ECO:0000313" key="1">
    <source>
        <dbReference type="EMBL" id="CAJ1964307.1"/>
    </source>
</evidence>
<dbReference type="AlphaFoldDB" id="A0AAD2G912"/>
<proteinExistence type="predicted"/>
<comment type="caution">
    <text evidence="1">The sequence shown here is derived from an EMBL/GenBank/DDBJ whole genome shotgun (WGS) entry which is preliminary data.</text>
</comment>
<evidence type="ECO:0000313" key="2">
    <source>
        <dbReference type="Proteomes" id="UP001295423"/>
    </source>
</evidence>
<dbReference type="SUPFAM" id="SSF52047">
    <property type="entry name" value="RNI-like"/>
    <property type="match status" value="1"/>
</dbReference>